<dbReference type="AlphaFoldDB" id="A0AAV5LCK2"/>
<keyword evidence="2" id="KW-1185">Reference proteome</keyword>
<sequence length="67" mass="7251">MLTLNLIYSFTGICQASSRKFLAIICTSSLSSSPWPTHFLSSHRISLAIELIAAVSNFLGLSHLAVN</sequence>
<accession>A0AAV5LCK2</accession>
<organism evidence="1 2">
    <name type="scientific">Rubroshorea leprosula</name>
    <dbReference type="NCBI Taxonomy" id="152421"/>
    <lineage>
        <taxon>Eukaryota</taxon>
        <taxon>Viridiplantae</taxon>
        <taxon>Streptophyta</taxon>
        <taxon>Embryophyta</taxon>
        <taxon>Tracheophyta</taxon>
        <taxon>Spermatophyta</taxon>
        <taxon>Magnoliopsida</taxon>
        <taxon>eudicotyledons</taxon>
        <taxon>Gunneridae</taxon>
        <taxon>Pentapetalae</taxon>
        <taxon>rosids</taxon>
        <taxon>malvids</taxon>
        <taxon>Malvales</taxon>
        <taxon>Dipterocarpaceae</taxon>
        <taxon>Rubroshorea</taxon>
    </lineage>
</organism>
<evidence type="ECO:0000313" key="2">
    <source>
        <dbReference type="Proteomes" id="UP001054252"/>
    </source>
</evidence>
<name>A0AAV5LCK2_9ROSI</name>
<gene>
    <name evidence="1" type="ORF">SLEP1_g43128</name>
</gene>
<protein>
    <submittedName>
        <fullName evidence="1">Uncharacterized protein</fullName>
    </submittedName>
</protein>
<reference evidence="1 2" key="1">
    <citation type="journal article" date="2021" name="Commun. Biol.">
        <title>The genome of Shorea leprosula (Dipterocarpaceae) highlights the ecological relevance of drought in aseasonal tropical rainforests.</title>
        <authorList>
            <person name="Ng K.K.S."/>
            <person name="Kobayashi M.J."/>
            <person name="Fawcett J.A."/>
            <person name="Hatakeyama M."/>
            <person name="Paape T."/>
            <person name="Ng C.H."/>
            <person name="Ang C.C."/>
            <person name="Tnah L.H."/>
            <person name="Lee C.T."/>
            <person name="Nishiyama T."/>
            <person name="Sese J."/>
            <person name="O'Brien M.J."/>
            <person name="Copetti D."/>
            <person name="Mohd Noor M.I."/>
            <person name="Ong R.C."/>
            <person name="Putra M."/>
            <person name="Sireger I.Z."/>
            <person name="Indrioko S."/>
            <person name="Kosugi Y."/>
            <person name="Izuno A."/>
            <person name="Isagi Y."/>
            <person name="Lee S.L."/>
            <person name="Shimizu K.K."/>
        </authorList>
    </citation>
    <scope>NUCLEOTIDE SEQUENCE [LARGE SCALE GENOMIC DNA]</scope>
    <source>
        <strain evidence="1">214</strain>
    </source>
</reference>
<dbReference type="Proteomes" id="UP001054252">
    <property type="component" value="Unassembled WGS sequence"/>
</dbReference>
<evidence type="ECO:0000313" key="1">
    <source>
        <dbReference type="EMBL" id="GKV34785.1"/>
    </source>
</evidence>
<dbReference type="EMBL" id="BPVZ01000107">
    <property type="protein sequence ID" value="GKV34785.1"/>
    <property type="molecule type" value="Genomic_DNA"/>
</dbReference>
<comment type="caution">
    <text evidence="1">The sequence shown here is derived from an EMBL/GenBank/DDBJ whole genome shotgun (WGS) entry which is preliminary data.</text>
</comment>
<proteinExistence type="predicted"/>